<evidence type="ECO:0000256" key="1">
    <source>
        <dbReference type="SAM" id="MobiDB-lite"/>
    </source>
</evidence>
<protein>
    <submittedName>
        <fullName evidence="2">Uncharacterized protein</fullName>
    </submittedName>
</protein>
<dbReference type="Proteomes" id="UP000534286">
    <property type="component" value="Unassembled WGS sequence"/>
</dbReference>
<comment type="caution">
    <text evidence="2">The sequence shown here is derived from an EMBL/GenBank/DDBJ whole genome shotgun (WGS) entry which is preliminary data.</text>
</comment>
<feature type="region of interest" description="Disordered" evidence="1">
    <location>
        <begin position="42"/>
        <end position="67"/>
    </location>
</feature>
<feature type="compositionally biased region" description="Acidic residues" evidence="1">
    <location>
        <begin position="57"/>
        <end position="67"/>
    </location>
</feature>
<dbReference type="RefSeq" id="WP_184753182.1">
    <property type="nucleotide sequence ID" value="NZ_BAABEK010000052.1"/>
</dbReference>
<accession>A0A7W7W839</accession>
<organism evidence="2 3">
    <name type="scientific">Streptosporangium album</name>
    <dbReference type="NCBI Taxonomy" id="47479"/>
    <lineage>
        <taxon>Bacteria</taxon>
        <taxon>Bacillati</taxon>
        <taxon>Actinomycetota</taxon>
        <taxon>Actinomycetes</taxon>
        <taxon>Streptosporangiales</taxon>
        <taxon>Streptosporangiaceae</taxon>
        <taxon>Streptosporangium</taxon>
    </lineage>
</organism>
<dbReference type="AlphaFoldDB" id="A0A7W7W839"/>
<dbReference type="EMBL" id="JACHJU010000001">
    <property type="protein sequence ID" value="MBB4936674.1"/>
    <property type="molecule type" value="Genomic_DNA"/>
</dbReference>
<evidence type="ECO:0000313" key="2">
    <source>
        <dbReference type="EMBL" id="MBB4936674.1"/>
    </source>
</evidence>
<gene>
    <name evidence="2" type="ORF">FHR32_000979</name>
</gene>
<keyword evidence="3" id="KW-1185">Reference proteome</keyword>
<name>A0A7W7W839_9ACTN</name>
<sequence length="67" mass="7653">MLFLRFDGTRWSREYGPPFRAHEEDQQYEESDEINHTAIARVPGTGTPRAVGSVGVGDDEDDFVLRR</sequence>
<proteinExistence type="predicted"/>
<reference evidence="2 3" key="1">
    <citation type="submission" date="2020-08" db="EMBL/GenBank/DDBJ databases">
        <title>Sequencing the genomes of 1000 actinobacteria strains.</title>
        <authorList>
            <person name="Klenk H.-P."/>
        </authorList>
    </citation>
    <scope>NUCLEOTIDE SEQUENCE [LARGE SCALE GENOMIC DNA]</scope>
    <source>
        <strain evidence="2 3">DSM 43023</strain>
    </source>
</reference>
<evidence type="ECO:0000313" key="3">
    <source>
        <dbReference type="Proteomes" id="UP000534286"/>
    </source>
</evidence>